<comment type="similarity">
    <text evidence="1 3">Belongs to the short-chain dehydrogenases/reductases (SDR) family.</text>
</comment>
<evidence type="ECO:0000313" key="6">
    <source>
        <dbReference type="Proteomes" id="UP000776629"/>
    </source>
</evidence>
<evidence type="ECO:0000256" key="3">
    <source>
        <dbReference type="RuleBase" id="RU000363"/>
    </source>
</evidence>
<proteinExistence type="inferred from homology"/>
<evidence type="ECO:0000313" key="5">
    <source>
        <dbReference type="EMBL" id="MBM6754695.1"/>
    </source>
</evidence>
<dbReference type="InterPro" id="IPR002347">
    <property type="entry name" value="SDR_fam"/>
</dbReference>
<gene>
    <name evidence="5" type="ORF">H5993_07990</name>
</gene>
<dbReference type="SMART" id="SM00822">
    <property type="entry name" value="PKS_KR"/>
    <property type="match status" value="1"/>
</dbReference>
<dbReference type="InterPro" id="IPR036291">
    <property type="entry name" value="NAD(P)-bd_dom_sf"/>
</dbReference>
<dbReference type="PANTHER" id="PTHR44196">
    <property type="entry name" value="DEHYDROGENASE/REDUCTASE SDR FAMILY MEMBER 7B"/>
    <property type="match status" value="1"/>
</dbReference>
<dbReference type="CDD" id="cd05233">
    <property type="entry name" value="SDR_c"/>
    <property type="match status" value="1"/>
</dbReference>
<dbReference type="Gene3D" id="3.40.50.720">
    <property type="entry name" value="NAD(P)-binding Rossmann-like Domain"/>
    <property type="match status" value="1"/>
</dbReference>
<organism evidence="5 6">
    <name type="scientific">Limosilactobacillus alvi</name>
    <dbReference type="NCBI Taxonomy" id="990412"/>
    <lineage>
        <taxon>Bacteria</taxon>
        <taxon>Bacillati</taxon>
        <taxon>Bacillota</taxon>
        <taxon>Bacilli</taxon>
        <taxon>Lactobacillales</taxon>
        <taxon>Lactobacillaceae</taxon>
        <taxon>Limosilactobacillus</taxon>
    </lineage>
</organism>
<evidence type="ECO:0000256" key="1">
    <source>
        <dbReference type="ARBA" id="ARBA00006484"/>
    </source>
</evidence>
<dbReference type="PRINTS" id="PR00080">
    <property type="entry name" value="SDRFAMILY"/>
</dbReference>
<feature type="domain" description="Ketoreductase" evidence="4">
    <location>
        <begin position="2"/>
        <end position="187"/>
    </location>
</feature>
<protein>
    <submittedName>
        <fullName evidence="5">SDR family NAD(P)-dependent oxidoreductase</fullName>
    </submittedName>
</protein>
<evidence type="ECO:0000259" key="4">
    <source>
        <dbReference type="SMART" id="SM00822"/>
    </source>
</evidence>
<keyword evidence="2" id="KW-0560">Oxidoreductase</keyword>
<dbReference type="SUPFAM" id="SSF51735">
    <property type="entry name" value="NAD(P)-binding Rossmann-fold domains"/>
    <property type="match status" value="1"/>
</dbReference>
<dbReference type="PANTHER" id="PTHR44196:SF2">
    <property type="entry name" value="SHORT-CHAIN DEHYDROGENASE-RELATED"/>
    <property type="match status" value="1"/>
</dbReference>
<evidence type="ECO:0000256" key="2">
    <source>
        <dbReference type="ARBA" id="ARBA00023002"/>
    </source>
</evidence>
<comment type="caution">
    <text evidence="5">The sequence shown here is derived from an EMBL/GenBank/DDBJ whole genome shotgun (WGS) entry which is preliminary data.</text>
</comment>
<reference evidence="5 6" key="1">
    <citation type="journal article" date="2021" name="Sci. Rep.">
        <title>The distribution of antibiotic resistance genes in chicken gut microbiota commensals.</title>
        <authorList>
            <person name="Juricova H."/>
            <person name="Matiasovicova J."/>
            <person name="Kubasova T."/>
            <person name="Cejkova D."/>
            <person name="Rychlik I."/>
        </authorList>
    </citation>
    <scope>NUCLEOTIDE SEQUENCE [LARGE SCALE GENOMIC DNA]</scope>
    <source>
        <strain evidence="5 6">An810</strain>
    </source>
</reference>
<accession>A0ABS2ER44</accession>
<dbReference type="Pfam" id="PF00106">
    <property type="entry name" value="adh_short"/>
    <property type="match status" value="1"/>
</dbReference>
<keyword evidence="6" id="KW-1185">Reference proteome</keyword>
<dbReference type="Proteomes" id="UP000776629">
    <property type="component" value="Unassembled WGS sequence"/>
</dbReference>
<dbReference type="EMBL" id="JACJJQ010000044">
    <property type="protein sequence ID" value="MBM6754695.1"/>
    <property type="molecule type" value="Genomic_DNA"/>
</dbReference>
<dbReference type="InterPro" id="IPR057326">
    <property type="entry name" value="KR_dom"/>
</dbReference>
<dbReference type="PRINTS" id="PR00081">
    <property type="entry name" value="GDHRDH"/>
</dbReference>
<name>A0ABS2ER44_9LACO</name>
<sequence length="262" mass="28064">MTVALITGATGGLGRALAHEHAKRGGDLILVGRNQMKLASLKAQLHVAYPLVLIETIQADFAKGGQVQQVFDAVQTLGWQVDYLINNAGFGGQGKFISREKEADLTMLRVNAAVPTAFMKLFLPLMVKQGYGHVLNVSSAAAFFPGPEMAEYYATKAYLTSLGNAIWQEMKATRVTVTTLMPGPMETGFATAGDLTTTKLFKPGTGADPALIAKVGYEGMLAGKLNVVAGLPSWAKVSAKLYPLLPKRLVLKVIENLQTKKK</sequence>
<dbReference type="RefSeq" id="WP_180870711.1">
    <property type="nucleotide sequence ID" value="NZ_JACJJQ010000044.1"/>
</dbReference>